<dbReference type="PANTHER" id="PTHR38814:SF1">
    <property type="entry name" value="ENDONUCLEASE NUCS"/>
    <property type="match status" value="1"/>
</dbReference>
<keyword evidence="1" id="KW-0238">DNA-binding</keyword>
<dbReference type="EMBL" id="CP132314">
    <property type="protein sequence ID" value="WLS04434.1"/>
    <property type="molecule type" value="Genomic_DNA"/>
</dbReference>
<dbReference type="PANTHER" id="PTHR38814">
    <property type="entry name" value="ENDONUCLEASE NUCS"/>
    <property type="match status" value="1"/>
</dbReference>
<sequence length="242" mass="26923">MRSDYKEWLIAQEYSENTRSAQLHRVAKVEQSYGSLDDCWAAGGFDALIADLTYTSADERAGRPNPSRIIFEGNIRNNLQSYKNAVVRYRKFLVESPDTVVEAVLPVSEALRGSLIEEKQKLSLERDMQAALRREIGKLEAGLVIVDDGAERAVTSGFIDIFCRDAHGRSVVVELKAGRTDARVVGQILGYVGDVMDEDGTSDVRGIIVAHDFDQRTISAARAVPHLTLVRYAIAFTFEDLR</sequence>
<protein>
    <submittedName>
        <fullName evidence="3">Endonuclease NucS</fullName>
    </submittedName>
</protein>
<evidence type="ECO:0000256" key="1">
    <source>
        <dbReference type="ARBA" id="ARBA00023125"/>
    </source>
</evidence>
<name>A0ABY9K8V6_9HYPH</name>
<organism evidence="3 4">
    <name type="scientific">Shinella oryzae</name>
    <dbReference type="NCBI Taxonomy" id="2871820"/>
    <lineage>
        <taxon>Bacteria</taxon>
        <taxon>Pseudomonadati</taxon>
        <taxon>Pseudomonadota</taxon>
        <taxon>Alphaproteobacteria</taxon>
        <taxon>Hyphomicrobiales</taxon>
        <taxon>Rhizobiaceae</taxon>
        <taxon>Shinella</taxon>
    </lineage>
</organism>
<feature type="domain" description="Endonuclease NucS C-terminal" evidence="2">
    <location>
        <begin position="125"/>
        <end position="215"/>
    </location>
</feature>
<gene>
    <name evidence="3" type="ORF">Q9315_07465</name>
</gene>
<dbReference type="RefSeq" id="WP_306122781.1">
    <property type="nucleotide sequence ID" value="NZ_CP132314.1"/>
</dbReference>
<evidence type="ECO:0000313" key="3">
    <source>
        <dbReference type="EMBL" id="WLS04434.1"/>
    </source>
</evidence>
<proteinExistence type="predicted"/>
<dbReference type="Proteomes" id="UP001225788">
    <property type="component" value="Chromosome"/>
</dbReference>
<keyword evidence="4" id="KW-1185">Reference proteome</keyword>
<dbReference type="InterPro" id="IPR048301">
    <property type="entry name" value="NucS_C"/>
</dbReference>
<evidence type="ECO:0000259" key="2">
    <source>
        <dbReference type="Pfam" id="PF01939"/>
    </source>
</evidence>
<evidence type="ECO:0000313" key="4">
    <source>
        <dbReference type="Proteomes" id="UP001225788"/>
    </source>
</evidence>
<dbReference type="Pfam" id="PF01939">
    <property type="entry name" value="NucS_C"/>
    <property type="match status" value="1"/>
</dbReference>
<accession>A0ABY9K8V6</accession>
<keyword evidence="3" id="KW-0378">Hydrolase</keyword>
<dbReference type="CDD" id="cd22341">
    <property type="entry name" value="NucS-like"/>
    <property type="match status" value="1"/>
</dbReference>
<dbReference type="Gene3D" id="3.40.1350.10">
    <property type="match status" value="1"/>
</dbReference>
<dbReference type="InterPro" id="IPR011856">
    <property type="entry name" value="tRNA_endonuc-like_dom_sf"/>
</dbReference>
<dbReference type="GO" id="GO:0004519">
    <property type="term" value="F:endonuclease activity"/>
    <property type="evidence" value="ECO:0007669"/>
    <property type="project" value="UniProtKB-KW"/>
</dbReference>
<dbReference type="InterPro" id="IPR002793">
    <property type="entry name" value="Endonuclease_NucS"/>
</dbReference>
<keyword evidence="3" id="KW-0255">Endonuclease</keyword>
<reference evidence="3 4" key="1">
    <citation type="submission" date="2023-08" db="EMBL/GenBank/DDBJ databases">
        <title>Pathogen: clinical or host-associated sample.</title>
        <authorList>
            <person name="Hergert J."/>
            <person name="Casey R."/>
            <person name="Wagner J."/>
            <person name="Young E.L."/>
            <person name="Oakeson K.F."/>
        </authorList>
    </citation>
    <scope>NUCLEOTIDE SEQUENCE [LARGE SCALE GENOMIC DNA]</scope>
    <source>
        <strain evidence="3 4">UPHL-collab-2</strain>
    </source>
</reference>
<keyword evidence="3" id="KW-0540">Nuclease</keyword>